<dbReference type="Pfam" id="PF13416">
    <property type="entry name" value="SBP_bac_8"/>
    <property type="match status" value="1"/>
</dbReference>
<name>A0A368UCS0_9STRE</name>
<reference evidence="2 3" key="1">
    <citation type="journal article" date="2018" name="Sci. Rep.">
        <title>Network-guided genomic and metagenomic analysis of the faecal microbiota of the critically endangered kakapo.</title>
        <authorList>
            <person name="Waite D.W."/>
            <person name="Dsouza M."/>
            <person name="Sekiguchi Y."/>
            <person name="Hugenholtz P."/>
            <person name="Taylor M.W."/>
        </authorList>
    </citation>
    <scope>NUCLEOTIDE SEQUENCE [LARGE SCALE GENOMIC DNA]</scope>
    <source>
        <strain evidence="2 3">BI02</strain>
    </source>
</reference>
<dbReference type="AlphaFoldDB" id="A0A368UCS0"/>
<dbReference type="InterPro" id="IPR050490">
    <property type="entry name" value="Bact_solute-bd_prot1"/>
</dbReference>
<feature type="signal peptide" evidence="1">
    <location>
        <begin position="1"/>
        <end position="21"/>
    </location>
</feature>
<evidence type="ECO:0000313" key="2">
    <source>
        <dbReference type="EMBL" id="RCW16740.1"/>
    </source>
</evidence>
<dbReference type="PANTHER" id="PTHR43649">
    <property type="entry name" value="ARABINOSE-BINDING PROTEIN-RELATED"/>
    <property type="match status" value="1"/>
</dbReference>
<dbReference type="InterPro" id="IPR006059">
    <property type="entry name" value="SBP"/>
</dbReference>
<sequence length="432" mass="47554">MKYRNCIKLMTGIALASLALAGCSSHSSTVNTDSNGKTELTAWAWDPNFNIKALEVAEDFYESEYPGKIDLEIIENAQDDIVQKLNTALSSGVTKGLPNIVLIEDYRAQSFLDAYPDSFFPVTDFINADDFASYKIESSSIDGENYAIPFDTGVTGLYIRKDLLEKAGHTIDDVTNVTWQQLQSVGEDILDKTGTKLFSSDTNFGPMLRGQMQSSGSWYTKEDGTTPYIEDNKALREALQNIKSFYDAGLVNIHNNWSEMLKAFNTGVVAAVPSGNWITPSIMAEESQSGDWTVVPWPRQSLSQSVNASNLGGASIYILNIDGKEAAADFVSKTFGSSVDFYEDLLSEVSALGTYLPVMDTDAYDVEVEYFGGEKIYEQFADWSIEVPAVNYGKNTYAFEDIVVNALSDYLAGKDLDSVLENAQEQAESQVK</sequence>
<keyword evidence="1" id="KW-0732">Signal</keyword>
<dbReference type="SUPFAM" id="SSF53850">
    <property type="entry name" value="Periplasmic binding protein-like II"/>
    <property type="match status" value="1"/>
</dbReference>
<evidence type="ECO:0000313" key="3">
    <source>
        <dbReference type="Proteomes" id="UP000253215"/>
    </source>
</evidence>
<dbReference type="Gene3D" id="3.40.190.10">
    <property type="entry name" value="Periplasmic binding protein-like II"/>
    <property type="match status" value="1"/>
</dbReference>
<dbReference type="PROSITE" id="PS51257">
    <property type="entry name" value="PROKAR_LIPOPROTEIN"/>
    <property type="match status" value="1"/>
</dbReference>
<evidence type="ECO:0000256" key="1">
    <source>
        <dbReference type="SAM" id="SignalP"/>
    </source>
</evidence>
<gene>
    <name evidence="2" type="ORF">CAC02_06815</name>
</gene>
<dbReference type="PANTHER" id="PTHR43649:SF32">
    <property type="entry name" value="SUGAR BINDING SECRETED PROTEIN"/>
    <property type="match status" value="1"/>
</dbReference>
<accession>A0A368UCS0</accession>
<protein>
    <submittedName>
        <fullName evidence="2">ABC transporter substrate-binding protein</fullName>
    </submittedName>
</protein>
<comment type="caution">
    <text evidence="2">The sequence shown here is derived from an EMBL/GenBank/DDBJ whole genome shotgun (WGS) entry which is preliminary data.</text>
</comment>
<organism evidence="2 3">
    <name type="scientific">Streptococcus gallolyticus</name>
    <dbReference type="NCBI Taxonomy" id="315405"/>
    <lineage>
        <taxon>Bacteria</taxon>
        <taxon>Bacillati</taxon>
        <taxon>Bacillota</taxon>
        <taxon>Bacilli</taxon>
        <taxon>Lactobacillales</taxon>
        <taxon>Streptococcaceae</taxon>
        <taxon>Streptococcus</taxon>
    </lineage>
</organism>
<proteinExistence type="predicted"/>
<feature type="chain" id="PRO_5038576603" evidence="1">
    <location>
        <begin position="22"/>
        <end position="432"/>
    </location>
</feature>
<dbReference type="Proteomes" id="UP000253215">
    <property type="component" value="Unassembled WGS sequence"/>
</dbReference>
<dbReference type="EMBL" id="NETH01000030">
    <property type="protein sequence ID" value="RCW16740.1"/>
    <property type="molecule type" value="Genomic_DNA"/>
</dbReference>